<keyword evidence="2" id="KW-0808">Transferase</keyword>
<reference evidence="2 3" key="1">
    <citation type="submission" date="2018-07" db="EMBL/GenBank/DDBJ databases">
        <title>Genomic Encyclopedia of Type Strains, Phase IV (KMG-IV): sequencing the most valuable type-strain genomes for metagenomic binning, comparative biology and taxonomic classification.</title>
        <authorList>
            <person name="Goeker M."/>
        </authorList>
    </citation>
    <scope>NUCLEOTIDE SEQUENCE [LARGE SCALE GENOMIC DNA]</scope>
    <source>
        <strain evidence="2 3">DSM 44290</strain>
    </source>
</reference>
<sequence length="1078" mass="118063">MVGLIGCYGVSTVDVVLPPAVVHADPVAPEGNTPATLDDHVKVLGADPFGVRKAPQPPEFLAGYDFSALSAPQRSEFFARLDLTRPVPTAERLRPAALAQRAAKVSGSGAAHEIPHLVHSIWFGGPLYDDGGPREKFKKNLAAGRQANPDFEFQLWTDVSRAEVAEVQAARRSKQELAGRRQQVADMLSWADKEKIRLINVDEVFSAAAPMRLAPHVLTERARGTGTGYASASDIARVEILHRFGGAYTDGDNLVKPKVVVTVDRIAGSRDGFALSVERLGMLNNSVIVSAANTKATDVYLRILEGNFTKSFGRIRFENVTRRDMRDWEKPENQNVVRMANEVEFDPRLETIERTGPTSGNFDELARRLGRDGAEPRRQLETVPHDVVQVDSAQSWLKPPAQSQASPEEVAAALRSAVVNLHREFANREGVVFLPAAAQVIDKLPETERIAVWNDALRFFRETLPKGVVPERVSAIGVPLPKETVANLTRIFEGTGNFYFTPERSVSTVVRFDEGAKEPVRTKEIAESATKIVKAAVQRHAAGLPQLPKVVIIGYGNGSLLPPGGREESARQTAQLRAEKTRELLIKEIGQQLQGVDEATSSAIKKFYDDPRGIEIRAEGRTSEVPKEARRSARIEVELDPPGGRANPPAVHADPSDSEPKPADPVRCKRAVDACPPGGEESRPPTEESAPKPEPERVPSRVGQQLQAQREARIAEEFQRLAGQHGLRVVARNGSVVSPRDIHVRFEGYMKLSPQTKAKFTNNLRTAGKAAGGAAAAAGVALWAKGMYDTFSSDDAASWDKAAAITAIVPFVGCAVRATADSDRSSTGQNALELTKCLAMDALALSPLWPAVVVYAVVDFFVNQWKQAQIPSLADFEQARKSAWEKYVKESGGLEGRLQAAYVAITQQYEAEKAIVLHNAAVQTVDQELKFRAEQGSPGRPNGEADEQDTTDPQTVLRRTDRKIQAKLAELQQKLSGDAVLKAMREEAGVFTDKFIAESVDIDRWKSERWLFGTSKQERQNQLNRIAARLRGSAAGLVQVSESDRWLLESNIQAAFRRSDAAEPALRRWTRSIPAEMK</sequence>
<proteinExistence type="predicted"/>
<dbReference type="GO" id="GO:0016740">
    <property type="term" value="F:transferase activity"/>
    <property type="evidence" value="ECO:0007669"/>
    <property type="project" value="UniProtKB-KW"/>
</dbReference>
<evidence type="ECO:0000313" key="3">
    <source>
        <dbReference type="Proteomes" id="UP000254869"/>
    </source>
</evidence>
<dbReference type="InterPro" id="IPR029044">
    <property type="entry name" value="Nucleotide-diphossugar_trans"/>
</dbReference>
<feature type="compositionally biased region" description="Basic and acidic residues" evidence="1">
    <location>
        <begin position="618"/>
        <end position="637"/>
    </location>
</feature>
<dbReference type="Gene3D" id="3.90.550.20">
    <property type="match status" value="1"/>
</dbReference>
<feature type="region of interest" description="Disordered" evidence="1">
    <location>
        <begin position="618"/>
        <end position="709"/>
    </location>
</feature>
<dbReference type="EMBL" id="QQBC01000002">
    <property type="protein sequence ID" value="RDI68450.1"/>
    <property type="molecule type" value="Genomic_DNA"/>
</dbReference>
<dbReference type="Proteomes" id="UP000254869">
    <property type="component" value="Unassembled WGS sequence"/>
</dbReference>
<evidence type="ECO:0000313" key="2">
    <source>
        <dbReference type="EMBL" id="RDI68450.1"/>
    </source>
</evidence>
<feature type="compositionally biased region" description="Basic and acidic residues" evidence="1">
    <location>
        <begin position="680"/>
        <end position="699"/>
    </location>
</feature>
<feature type="region of interest" description="Disordered" evidence="1">
    <location>
        <begin position="934"/>
        <end position="954"/>
    </location>
</feature>
<gene>
    <name evidence="2" type="ORF">DFR76_102851</name>
</gene>
<feature type="compositionally biased region" description="Basic and acidic residues" evidence="1">
    <location>
        <begin position="654"/>
        <end position="672"/>
    </location>
</feature>
<accession>A0A370ICV9</accession>
<comment type="caution">
    <text evidence="2">The sequence shown here is derived from an EMBL/GenBank/DDBJ whole genome shotgun (WGS) entry which is preliminary data.</text>
</comment>
<dbReference type="Gene3D" id="1.10.490.40">
    <property type="entry name" value="Diphtheria toxin, translocation domain"/>
    <property type="match status" value="1"/>
</dbReference>
<dbReference type="STRING" id="1210086.GCA_001613105_01427"/>
<organism evidence="2 3">
    <name type="scientific">Nocardia pseudobrasiliensis</name>
    <dbReference type="NCBI Taxonomy" id="45979"/>
    <lineage>
        <taxon>Bacteria</taxon>
        <taxon>Bacillati</taxon>
        <taxon>Actinomycetota</taxon>
        <taxon>Actinomycetes</taxon>
        <taxon>Mycobacteriales</taxon>
        <taxon>Nocardiaceae</taxon>
        <taxon>Nocardia</taxon>
    </lineage>
</organism>
<dbReference type="SUPFAM" id="SSF53448">
    <property type="entry name" value="Nucleotide-diphospho-sugar transferases"/>
    <property type="match status" value="1"/>
</dbReference>
<keyword evidence="3" id="KW-1185">Reference proteome</keyword>
<dbReference type="AlphaFoldDB" id="A0A370ICV9"/>
<protein>
    <submittedName>
        <fullName evidence="2">Glycosyl transferase-like sugar-binding protein</fullName>
    </submittedName>
</protein>
<evidence type="ECO:0000256" key="1">
    <source>
        <dbReference type="SAM" id="MobiDB-lite"/>
    </source>
</evidence>
<name>A0A370ICV9_9NOCA</name>